<sequence length="93" mass="10536">MSAKFDKSVTVKFTQDDFLTIADEAERSGTTIAHVVRESCLHYRQLKQVEEQLVAMEQRQQKVLFEVLSAALNLSLKKKQSIIAILDSNGVRI</sequence>
<protein>
    <submittedName>
        <fullName evidence="1">Uncharacterized protein</fullName>
    </submittedName>
</protein>
<comment type="caution">
    <text evidence="1">The sequence shown here is derived from an EMBL/GenBank/DDBJ whole genome shotgun (WGS) entry which is preliminary data.</text>
</comment>
<keyword evidence="2" id="KW-1185">Reference proteome</keyword>
<accession>K7A4H4</accession>
<dbReference type="AlphaFoldDB" id="K7A4H4"/>
<gene>
    <name evidence="1" type="ORF">GPAL_3529</name>
</gene>
<dbReference type="EMBL" id="BAEQ01000055">
    <property type="protein sequence ID" value="GAC30375.1"/>
    <property type="molecule type" value="Genomic_DNA"/>
</dbReference>
<evidence type="ECO:0000313" key="1">
    <source>
        <dbReference type="EMBL" id="GAC30375.1"/>
    </source>
</evidence>
<reference evidence="2" key="1">
    <citation type="journal article" date="2014" name="Environ. Microbiol.">
        <title>Comparative genomics of the marine bacterial genus Glaciecola reveals the high degree of genomic diversity and genomic characteristic for cold adaptation.</title>
        <authorList>
            <person name="Qin Q.L."/>
            <person name="Xie B.B."/>
            <person name="Yu Y."/>
            <person name="Shu Y.L."/>
            <person name="Rong J.C."/>
            <person name="Zhang Y.J."/>
            <person name="Zhao D.L."/>
            <person name="Chen X.L."/>
            <person name="Zhang X.Y."/>
            <person name="Chen B."/>
            <person name="Zhou B.C."/>
            <person name="Zhang Y.Z."/>
        </authorList>
    </citation>
    <scope>NUCLEOTIDE SEQUENCE [LARGE SCALE GENOMIC DNA]</scope>
    <source>
        <strain evidence="2">ACAM 615</strain>
    </source>
</reference>
<dbReference type="Proteomes" id="UP000006251">
    <property type="component" value="Unassembled WGS sequence"/>
</dbReference>
<name>K7A4H4_9ALTE</name>
<dbReference type="STRING" id="1121922.GCA_000428905_00884"/>
<dbReference type="OrthoDB" id="6402826at2"/>
<evidence type="ECO:0000313" key="2">
    <source>
        <dbReference type="Proteomes" id="UP000006251"/>
    </source>
</evidence>
<proteinExistence type="predicted"/>
<dbReference type="RefSeq" id="WP_006014356.1">
    <property type="nucleotide sequence ID" value="NZ_BAEQ01000055.1"/>
</dbReference>
<organism evidence="1 2">
    <name type="scientific">Brumicola pallidula DSM 14239 = ACAM 615</name>
    <dbReference type="NCBI Taxonomy" id="1121922"/>
    <lineage>
        <taxon>Bacteria</taxon>
        <taxon>Pseudomonadati</taxon>
        <taxon>Pseudomonadota</taxon>
        <taxon>Gammaproteobacteria</taxon>
        <taxon>Alteromonadales</taxon>
        <taxon>Alteromonadaceae</taxon>
        <taxon>Brumicola</taxon>
    </lineage>
</organism>